<evidence type="ECO:0000313" key="2">
    <source>
        <dbReference type="Proteomes" id="UP001500839"/>
    </source>
</evidence>
<comment type="caution">
    <text evidence="1">The sequence shown here is derived from an EMBL/GenBank/DDBJ whole genome shotgun (WGS) entry which is preliminary data.</text>
</comment>
<dbReference type="EMBL" id="BAABKQ010000001">
    <property type="protein sequence ID" value="GAA4803783.1"/>
    <property type="molecule type" value="Genomic_DNA"/>
</dbReference>
<evidence type="ECO:0000313" key="1">
    <source>
        <dbReference type="EMBL" id="GAA4803783.1"/>
    </source>
</evidence>
<gene>
    <name evidence="1" type="ORF">GCM10023353_02650</name>
</gene>
<dbReference type="Proteomes" id="UP001500839">
    <property type="component" value="Unassembled WGS sequence"/>
</dbReference>
<reference evidence="2" key="1">
    <citation type="journal article" date="2019" name="Int. J. Syst. Evol. Microbiol.">
        <title>The Global Catalogue of Microorganisms (GCM) 10K type strain sequencing project: providing services to taxonomists for standard genome sequencing and annotation.</title>
        <authorList>
            <consortium name="The Broad Institute Genomics Platform"/>
            <consortium name="The Broad Institute Genome Sequencing Center for Infectious Disease"/>
            <person name="Wu L."/>
            <person name="Ma J."/>
        </authorList>
    </citation>
    <scope>NUCLEOTIDE SEQUENCE [LARGE SCALE GENOMIC DNA]</scope>
    <source>
        <strain evidence="2">JCM 18542</strain>
    </source>
</reference>
<dbReference type="RefSeq" id="WP_242474540.1">
    <property type="nucleotide sequence ID" value="NZ_BAABKQ010000001.1"/>
</dbReference>
<accession>A0ABP9C1U5</accession>
<proteinExistence type="predicted"/>
<keyword evidence="2" id="KW-1185">Reference proteome</keyword>
<protein>
    <submittedName>
        <fullName evidence="1">Uncharacterized protein</fullName>
    </submittedName>
</protein>
<sequence>MGEGGIGWVPMLIDRLDNIIDRSGYGLGWDERPSDVIRKRRALVAETKADGFNDRLVMMNGPEQAKGRQA</sequence>
<name>A0ABP9C1U5_9ACTN</name>
<organism evidence="1 2">
    <name type="scientific">Tomitella cavernea</name>
    <dbReference type="NCBI Taxonomy" id="1387982"/>
    <lineage>
        <taxon>Bacteria</taxon>
        <taxon>Bacillati</taxon>
        <taxon>Actinomycetota</taxon>
        <taxon>Actinomycetes</taxon>
        <taxon>Mycobacteriales</taxon>
        <taxon>Tomitella</taxon>
    </lineage>
</organism>